<protein>
    <submittedName>
        <fullName evidence="5">Alpha-glucosidase</fullName>
        <ecNumber evidence="5">3.2.1.20</ecNumber>
    </submittedName>
</protein>
<dbReference type="Gene3D" id="2.60.40.1180">
    <property type="entry name" value="Golgi alpha-mannosidase II"/>
    <property type="match status" value="1"/>
</dbReference>
<feature type="domain" description="Glycoside hydrolase family 31 TIM barrel" evidence="3">
    <location>
        <begin position="231"/>
        <end position="556"/>
    </location>
</feature>
<dbReference type="InterPro" id="IPR011013">
    <property type="entry name" value="Gal_mutarotase_sf_dom"/>
</dbReference>
<dbReference type="InterPro" id="IPR013780">
    <property type="entry name" value="Glyco_hydro_b"/>
</dbReference>
<dbReference type="PANTHER" id="PTHR46959:SF2">
    <property type="entry name" value="SULFOQUINOVOSIDASE"/>
    <property type="match status" value="1"/>
</dbReference>
<reference evidence="5" key="1">
    <citation type="submission" date="2022-02" db="EMBL/GenBank/DDBJ databases">
        <title>Halalkalibacter sp. nov. isolated from Lonar Lake, India.</title>
        <authorList>
            <person name="Joshi A."/>
            <person name="Thite S."/>
            <person name="Lodha T."/>
        </authorList>
    </citation>
    <scope>NUCLEOTIDE SEQUENCE</scope>
    <source>
        <strain evidence="5">MEB205</strain>
    </source>
</reference>
<name>A0A9X2I6U5_9BACI</name>
<evidence type="ECO:0000313" key="6">
    <source>
        <dbReference type="Proteomes" id="UP001139150"/>
    </source>
</evidence>
<dbReference type="GO" id="GO:0004558">
    <property type="term" value="F:alpha-1,4-glucosidase activity"/>
    <property type="evidence" value="ECO:0007669"/>
    <property type="project" value="UniProtKB-EC"/>
</dbReference>
<dbReference type="InterPro" id="IPR000322">
    <property type="entry name" value="Glyco_hydro_31_TIM"/>
</dbReference>
<dbReference type="SUPFAM" id="SSF51011">
    <property type="entry name" value="Glycosyl hydrolase domain"/>
    <property type="match status" value="1"/>
</dbReference>
<dbReference type="Gene3D" id="3.20.20.80">
    <property type="entry name" value="Glycosidases"/>
    <property type="match status" value="1"/>
</dbReference>
<dbReference type="SUPFAM" id="SSF51445">
    <property type="entry name" value="(Trans)glycosidases"/>
    <property type="match status" value="1"/>
</dbReference>
<dbReference type="RefSeq" id="WP_250097740.1">
    <property type="nucleotide sequence ID" value="NZ_JAKRYL010000020.1"/>
</dbReference>
<comment type="caution">
    <text evidence="5">The sequence shown here is derived from an EMBL/GenBank/DDBJ whole genome shotgun (WGS) entry which is preliminary data.</text>
</comment>
<sequence length="660" mass="75670">MEFIKKDNSFTISSNGVAIIDHQESCPFIYAGIGKESVKQHLGDFDIEDKIIEKVALKNVEFNGDLVTFSNCDYKVTLQMKVEGNRISLDNIEADERINRMFFMLKSNKEERFFGCGEQFSYLNLKGRNFPIWTSEPGVGRDRTSLITFQADQMGIGGGDYYNTNFPQPTFISDQKYIFHMDTSYYSDFDFSEDEAVQVSVWGKPHSIFIESGTSFLNIMDIVTEHFGTQPMLPDWLLDGVTIGMQGGTDTVYEKVKQAKEYGINVNAVWCQDWVGKKITSFGKRLFWKWEKSDETYPELEKLIKDLRKDNIHFLAYINPYLLEGTDMFNYALEHEYFIKNSEGEAYIADFGEFFCGTIDFTNPDAMEWYKKIIRTNMIDLGISGWMADFGEYIPVDAVFYNGKTGSEMHNQYPALWAKCNYEAVEESGKLGEVVYFMRSGGVGNAKHCTLMWAGDQSVDFTIHDGLASTIPAAISLGLLGNGLTHVDIGGYTSLFGNVRTEELMLRYLEYSVFTPYMRTHEGNRPDENFQYDQSEECLKQFAAFSKLRKELLPYIRHVVEENATKGIGAMRPLFMHYDEEACLDIAYQYLFGRDLLVAPVYKDNVTEWEVYLPEDEWVHLFSKQTYRGGTVNVPAELGNIPVFYRKNSSFSSLFDSIVK</sequence>
<dbReference type="InterPro" id="IPR052990">
    <property type="entry name" value="Sulfoquinovosidase_GH31"/>
</dbReference>
<feature type="domain" description="Glycosyl hydrolase family 31 C-terminal" evidence="4">
    <location>
        <begin position="570"/>
        <end position="649"/>
    </location>
</feature>
<dbReference type="EMBL" id="JAKRYL010000020">
    <property type="protein sequence ID" value="MCL7748853.1"/>
    <property type="molecule type" value="Genomic_DNA"/>
</dbReference>
<keyword evidence="6" id="KW-1185">Reference proteome</keyword>
<dbReference type="CDD" id="cd06594">
    <property type="entry name" value="GH31_glucosidase_YihQ"/>
    <property type="match status" value="1"/>
</dbReference>
<dbReference type="PANTHER" id="PTHR46959">
    <property type="entry name" value="SULFOQUINOVOSIDASE"/>
    <property type="match status" value="1"/>
</dbReference>
<accession>A0A9X2I6U5</accession>
<dbReference type="CDD" id="cd14752">
    <property type="entry name" value="GH31_N"/>
    <property type="match status" value="1"/>
</dbReference>
<evidence type="ECO:0000259" key="4">
    <source>
        <dbReference type="Pfam" id="PF21365"/>
    </source>
</evidence>
<evidence type="ECO:0000259" key="3">
    <source>
        <dbReference type="Pfam" id="PF01055"/>
    </source>
</evidence>
<keyword evidence="2 5" id="KW-0326">Glycosidase</keyword>
<dbReference type="GO" id="GO:0030246">
    <property type="term" value="F:carbohydrate binding"/>
    <property type="evidence" value="ECO:0007669"/>
    <property type="project" value="InterPro"/>
</dbReference>
<dbReference type="InterPro" id="IPR044112">
    <property type="entry name" value="YihQ_TIM-like"/>
</dbReference>
<dbReference type="NCBIfam" id="NF007746">
    <property type="entry name" value="PRK10426.1"/>
    <property type="match status" value="1"/>
</dbReference>
<keyword evidence="2 5" id="KW-0378">Hydrolase</keyword>
<evidence type="ECO:0000256" key="1">
    <source>
        <dbReference type="ARBA" id="ARBA00007806"/>
    </source>
</evidence>
<dbReference type="AlphaFoldDB" id="A0A9X2I6U5"/>
<dbReference type="SUPFAM" id="SSF74650">
    <property type="entry name" value="Galactose mutarotase-like"/>
    <property type="match status" value="1"/>
</dbReference>
<organism evidence="5 6">
    <name type="scientific">Halalkalibacter alkaliphilus</name>
    <dbReference type="NCBI Taxonomy" id="2917993"/>
    <lineage>
        <taxon>Bacteria</taxon>
        <taxon>Bacillati</taxon>
        <taxon>Bacillota</taxon>
        <taxon>Bacilli</taxon>
        <taxon>Bacillales</taxon>
        <taxon>Bacillaceae</taxon>
        <taxon>Halalkalibacter</taxon>
    </lineage>
</organism>
<dbReference type="GO" id="GO:0005975">
    <property type="term" value="P:carbohydrate metabolic process"/>
    <property type="evidence" value="ECO:0007669"/>
    <property type="project" value="InterPro"/>
</dbReference>
<dbReference type="Pfam" id="PF21365">
    <property type="entry name" value="Glyco_hydro_31_3rd"/>
    <property type="match status" value="1"/>
</dbReference>
<comment type="similarity">
    <text evidence="1 2">Belongs to the glycosyl hydrolase 31 family.</text>
</comment>
<proteinExistence type="inferred from homology"/>
<gene>
    <name evidence="5" type="ORF">MF646_17175</name>
</gene>
<dbReference type="InterPro" id="IPR048395">
    <property type="entry name" value="Glyco_hydro_31_C"/>
</dbReference>
<dbReference type="Gene3D" id="2.60.40.1760">
    <property type="entry name" value="glycosyl hydrolase (family 31)"/>
    <property type="match status" value="1"/>
</dbReference>
<dbReference type="EC" id="3.2.1.20" evidence="5"/>
<evidence type="ECO:0000313" key="5">
    <source>
        <dbReference type="EMBL" id="MCL7748853.1"/>
    </source>
</evidence>
<dbReference type="InterPro" id="IPR017853">
    <property type="entry name" value="GH"/>
</dbReference>
<evidence type="ECO:0000256" key="2">
    <source>
        <dbReference type="RuleBase" id="RU361185"/>
    </source>
</evidence>
<dbReference type="Proteomes" id="UP001139150">
    <property type="component" value="Unassembled WGS sequence"/>
</dbReference>
<dbReference type="Pfam" id="PF01055">
    <property type="entry name" value="Glyco_hydro_31_2nd"/>
    <property type="match status" value="1"/>
</dbReference>